<dbReference type="PANTHER" id="PTHR43798:SF33">
    <property type="entry name" value="HYDROLASE, PUTATIVE (AFU_ORTHOLOGUE AFUA_2G14860)-RELATED"/>
    <property type="match status" value="1"/>
</dbReference>
<dbReference type="PANTHER" id="PTHR43798">
    <property type="entry name" value="MONOACYLGLYCEROL LIPASE"/>
    <property type="match status" value="1"/>
</dbReference>
<dbReference type="Gene3D" id="3.40.50.1820">
    <property type="entry name" value="alpha/beta hydrolase"/>
    <property type="match status" value="1"/>
</dbReference>
<evidence type="ECO:0000259" key="1">
    <source>
        <dbReference type="Pfam" id="PF12697"/>
    </source>
</evidence>
<dbReference type="GO" id="GO:0016787">
    <property type="term" value="F:hydrolase activity"/>
    <property type="evidence" value="ECO:0007669"/>
    <property type="project" value="UniProtKB-KW"/>
</dbReference>
<keyword evidence="2" id="KW-0378">Hydrolase</keyword>
<dbReference type="KEGG" id="knv:Pan216_29740"/>
<keyword evidence="3" id="KW-1185">Reference proteome</keyword>
<dbReference type="InterPro" id="IPR050266">
    <property type="entry name" value="AB_hydrolase_sf"/>
</dbReference>
<reference evidence="2 3" key="1">
    <citation type="submission" date="2019-02" db="EMBL/GenBank/DDBJ databases">
        <title>Deep-cultivation of Planctomycetes and their phenomic and genomic characterization uncovers novel biology.</title>
        <authorList>
            <person name="Wiegand S."/>
            <person name="Jogler M."/>
            <person name="Boedeker C."/>
            <person name="Pinto D."/>
            <person name="Vollmers J."/>
            <person name="Rivas-Marin E."/>
            <person name="Kohn T."/>
            <person name="Peeters S.H."/>
            <person name="Heuer A."/>
            <person name="Rast P."/>
            <person name="Oberbeckmann S."/>
            <person name="Bunk B."/>
            <person name="Jeske O."/>
            <person name="Meyerdierks A."/>
            <person name="Storesund J.E."/>
            <person name="Kallscheuer N."/>
            <person name="Luecker S."/>
            <person name="Lage O.M."/>
            <person name="Pohl T."/>
            <person name="Merkel B.J."/>
            <person name="Hornburger P."/>
            <person name="Mueller R.-W."/>
            <person name="Bruemmer F."/>
            <person name="Labrenz M."/>
            <person name="Spormann A.M."/>
            <person name="Op den Camp H."/>
            <person name="Overmann J."/>
            <person name="Amann R."/>
            <person name="Jetten M.S.M."/>
            <person name="Mascher T."/>
            <person name="Medema M.H."/>
            <person name="Devos D.P."/>
            <person name="Kaster A.-K."/>
            <person name="Ovreas L."/>
            <person name="Rohde M."/>
            <person name="Galperin M.Y."/>
            <person name="Jogler C."/>
        </authorList>
    </citation>
    <scope>NUCLEOTIDE SEQUENCE [LARGE SCALE GENOMIC DNA]</scope>
    <source>
        <strain evidence="2 3">Pan216</strain>
    </source>
</reference>
<dbReference type="InterPro" id="IPR000073">
    <property type="entry name" value="AB_hydrolase_1"/>
</dbReference>
<sequence>MQELTLTMKYATVACRLSDSSGPSVLLIHGNSSCKEVFKHQFASPLAEKYRLIGFDLPGHGESSNAFDPTNAYTVPGFADLACKLIEELNANPVVVFGWSLGGHIGLEMTTRPNEVRGLMISGTAPMGHSVKDFADGMYWDSPHMQLTSKKEFTPEEVERYARHTCGVNAPFEPFLRDAVARADGRFRETFVSDYLAGRGSDHRTVAETLTIPFAIVNGADEPFVRNDYIASLPYRGLWERKVHLMPGVGHAPFWEAPEAFNGILERFVDDVVSG</sequence>
<dbReference type="Pfam" id="PF12697">
    <property type="entry name" value="Abhydrolase_6"/>
    <property type="match status" value="1"/>
</dbReference>
<accession>A0A518B556</accession>
<evidence type="ECO:0000313" key="3">
    <source>
        <dbReference type="Proteomes" id="UP000317093"/>
    </source>
</evidence>
<name>A0A518B556_9BACT</name>
<dbReference type="EC" id="3.-.-.-" evidence="2"/>
<dbReference type="EMBL" id="CP036279">
    <property type="protein sequence ID" value="QDU62108.1"/>
    <property type="molecule type" value="Genomic_DNA"/>
</dbReference>
<dbReference type="RefSeq" id="WP_145258610.1">
    <property type="nucleotide sequence ID" value="NZ_CP036279.1"/>
</dbReference>
<dbReference type="SUPFAM" id="SSF53474">
    <property type="entry name" value="alpha/beta-Hydrolases"/>
    <property type="match status" value="1"/>
</dbReference>
<dbReference type="GO" id="GO:0016020">
    <property type="term" value="C:membrane"/>
    <property type="evidence" value="ECO:0007669"/>
    <property type="project" value="TreeGrafter"/>
</dbReference>
<gene>
    <name evidence="2" type="primary">yvaM</name>
    <name evidence="2" type="ORF">Pan216_29740</name>
</gene>
<dbReference type="Proteomes" id="UP000317093">
    <property type="component" value="Chromosome"/>
</dbReference>
<dbReference type="InterPro" id="IPR029058">
    <property type="entry name" value="AB_hydrolase_fold"/>
</dbReference>
<feature type="domain" description="AB hydrolase-1" evidence="1">
    <location>
        <begin position="25"/>
        <end position="262"/>
    </location>
</feature>
<evidence type="ECO:0000313" key="2">
    <source>
        <dbReference type="EMBL" id="QDU62108.1"/>
    </source>
</evidence>
<proteinExistence type="predicted"/>
<dbReference type="AlphaFoldDB" id="A0A518B556"/>
<dbReference type="OrthoDB" id="252464at2"/>
<protein>
    <submittedName>
        <fullName evidence="2">AB hydrolase superfamily protein YvaM</fullName>
        <ecNumber evidence="2">3.-.-.-</ecNumber>
    </submittedName>
</protein>
<organism evidence="2 3">
    <name type="scientific">Kolteria novifilia</name>
    <dbReference type="NCBI Taxonomy" id="2527975"/>
    <lineage>
        <taxon>Bacteria</taxon>
        <taxon>Pseudomonadati</taxon>
        <taxon>Planctomycetota</taxon>
        <taxon>Planctomycetia</taxon>
        <taxon>Kolteriales</taxon>
        <taxon>Kolteriaceae</taxon>
        <taxon>Kolteria</taxon>
    </lineage>
</organism>